<dbReference type="RefSeq" id="WP_225907212.1">
    <property type="nucleotide sequence ID" value="NZ_DACWUI010000004.1"/>
</dbReference>
<sequence>MKNDFMLRNRFCTIPQTKFRKWDEIDVLFWKLGRNDVHGRSGAFYLNAYKDAYVQYNRDKIINHANAAGIRPDLLGAVAWIESGGMPENFKFQVFEAKRMIGWGSKPADKTSFGSVAAQIRVAAVTLGLDPSELTTRDQLELATCLMEDDFNLRVTANYLRDLILYDYPDVATLYMSDEQYIMAGVRYNRGVQRRLEYFIRLIRNVPNRGTEDYNYISYGMRLLEIREHIRTLLRE</sequence>
<organism evidence="1 2">
    <name type="scientific">Salmonella enterica subsp. salamae</name>
    <dbReference type="NCBI Taxonomy" id="59202"/>
    <lineage>
        <taxon>Bacteria</taxon>
        <taxon>Pseudomonadati</taxon>
        <taxon>Pseudomonadota</taxon>
        <taxon>Gammaproteobacteria</taxon>
        <taxon>Enterobacterales</taxon>
        <taxon>Enterobacteriaceae</taxon>
        <taxon>Salmonella</taxon>
    </lineage>
</organism>
<gene>
    <name evidence="1" type="ORF">NCTC5773_00805</name>
</gene>
<proteinExistence type="predicted"/>
<protein>
    <submittedName>
        <fullName evidence="1">Uncharacterized protein</fullName>
    </submittedName>
</protein>
<name>A0A6D2G558_SALER</name>
<accession>A0A6D2G558</accession>
<evidence type="ECO:0000313" key="2">
    <source>
        <dbReference type="Proteomes" id="UP000267858"/>
    </source>
</evidence>
<evidence type="ECO:0000313" key="1">
    <source>
        <dbReference type="EMBL" id="VEA00820.1"/>
    </source>
</evidence>
<dbReference type="Proteomes" id="UP000267858">
    <property type="component" value="Chromosome"/>
</dbReference>
<dbReference type="AlphaFoldDB" id="A0A6D2G558"/>
<reference evidence="1 2" key="1">
    <citation type="submission" date="2018-12" db="EMBL/GenBank/DDBJ databases">
        <authorList>
            <consortium name="Pathogen Informatics"/>
        </authorList>
    </citation>
    <scope>NUCLEOTIDE SEQUENCE [LARGE SCALE GENOMIC DNA]</scope>
    <source>
        <strain evidence="1 2">NCTC5773</strain>
    </source>
</reference>
<dbReference type="EMBL" id="LR134141">
    <property type="protein sequence ID" value="VEA00820.1"/>
    <property type="molecule type" value="Genomic_DNA"/>
</dbReference>